<dbReference type="InterPro" id="IPR055558">
    <property type="entry name" value="DUF7134"/>
</dbReference>
<evidence type="ECO:0000256" key="9">
    <source>
        <dbReference type="SAM" id="Phobius"/>
    </source>
</evidence>
<evidence type="ECO:0000256" key="3">
    <source>
        <dbReference type="ARBA" id="ARBA00022553"/>
    </source>
</evidence>
<evidence type="ECO:0000256" key="8">
    <source>
        <dbReference type="ARBA" id="ARBA00023012"/>
    </source>
</evidence>
<comment type="catalytic activity">
    <reaction evidence="1">
        <text>ATP + protein L-histidine = ADP + protein N-phospho-L-histidine.</text>
        <dbReference type="EC" id="2.7.13.3"/>
    </reaction>
</comment>
<evidence type="ECO:0000313" key="11">
    <source>
        <dbReference type="EMBL" id="PRX47839.1"/>
    </source>
</evidence>
<dbReference type="Pfam" id="PF02518">
    <property type="entry name" value="HATPase_c"/>
    <property type="match status" value="1"/>
</dbReference>
<dbReference type="Pfam" id="PF23539">
    <property type="entry name" value="DUF7134"/>
    <property type="match status" value="1"/>
</dbReference>
<evidence type="ECO:0000259" key="10">
    <source>
        <dbReference type="SMART" id="SM00387"/>
    </source>
</evidence>
<feature type="transmembrane region" description="Helical" evidence="9">
    <location>
        <begin position="89"/>
        <end position="118"/>
    </location>
</feature>
<keyword evidence="5" id="KW-0547">Nucleotide-binding</keyword>
<reference evidence="11 12" key="1">
    <citation type="submission" date="2018-03" db="EMBL/GenBank/DDBJ databases">
        <title>Genomic Encyclopedia of Type Strains, Phase III (KMG-III): the genomes of soil and plant-associated and newly described type strains.</title>
        <authorList>
            <person name="Whitman W."/>
        </authorList>
    </citation>
    <scope>NUCLEOTIDE SEQUENCE [LARGE SCALE GENOMIC DNA]</scope>
    <source>
        <strain evidence="11 12">CGMCC 4.7125</strain>
    </source>
</reference>
<dbReference type="AlphaFoldDB" id="A0A2T0LVP2"/>
<dbReference type="InterPro" id="IPR003594">
    <property type="entry name" value="HATPase_dom"/>
</dbReference>
<accession>A0A2T0LVP2</accession>
<dbReference type="Proteomes" id="UP000238362">
    <property type="component" value="Unassembled WGS sequence"/>
</dbReference>
<name>A0A2T0LVP2_9PSEU</name>
<feature type="domain" description="Histidine kinase/HSP90-like ATPase" evidence="10">
    <location>
        <begin position="278"/>
        <end position="367"/>
    </location>
</feature>
<feature type="transmembrane region" description="Helical" evidence="9">
    <location>
        <begin position="12"/>
        <end position="30"/>
    </location>
</feature>
<dbReference type="Gene3D" id="3.30.565.10">
    <property type="entry name" value="Histidine kinase-like ATPase, C-terminal domain"/>
    <property type="match status" value="1"/>
</dbReference>
<dbReference type="CDD" id="cd16917">
    <property type="entry name" value="HATPase_UhpB-NarQ-NarX-like"/>
    <property type="match status" value="1"/>
</dbReference>
<dbReference type="SUPFAM" id="SSF55874">
    <property type="entry name" value="ATPase domain of HSP90 chaperone/DNA topoisomerase II/histidine kinase"/>
    <property type="match status" value="1"/>
</dbReference>
<dbReference type="RefSeq" id="WP_245900687.1">
    <property type="nucleotide sequence ID" value="NZ_PVNH01000005.1"/>
</dbReference>
<dbReference type="PANTHER" id="PTHR24421">
    <property type="entry name" value="NITRATE/NITRITE SENSOR PROTEIN NARX-RELATED"/>
    <property type="match status" value="1"/>
</dbReference>
<keyword evidence="6 11" id="KW-0418">Kinase</keyword>
<evidence type="ECO:0000313" key="12">
    <source>
        <dbReference type="Proteomes" id="UP000238362"/>
    </source>
</evidence>
<dbReference type="InterPro" id="IPR036890">
    <property type="entry name" value="HATPase_C_sf"/>
</dbReference>
<keyword evidence="4" id="KW-0808">Transferase</keyword>
<gene>
    <name evidence="11" type="ORF">B0I33_105422</name>
</gene>
<evidence type="ECO:0000256" key="2">
    <source>
        <dbReference type="ARBA" id="ARBA00012438"/>
    </source>
</evidence>
<evidence type="ECO:0000256" key="1">
    <source>
        <dbReference type="ARBA" id="ARBA00000085"/>
    </source>
</evidence>
<dbReference type="Pfam" id="PF07730">
    <property type="entry name" value="HisKA_3"/>
    <property type="match status" value="1"/>
</dbReference>
<evidence type="ECO:0000256" key="6">
    <source>
        <dbReference type="ARBA" id="ARBA00022777"/>
    </source>
</evidence>
<proteinExistence type="predicted"/>
<dbReference type="GO" id="GO:0046983">
    <property type="term" value="F:protein dimerization activity"/>
    <property type="evidence" value="ECO:0007669"/>
    <property type="project" value="InterPro"/>
</dbReference>
<keyword evidence="12" id="KW-1185">Reference proteome</keyword>
<dbReference type="GO" id="GO:0000155">
    <property type="term" value="F:phosphorelay sensor kinase activity"/>
    <property type="evidence" value="ECO:0007669"/>
    <property type="project" value="InterPro"/>
</dbReference>
<sequence>MLTTRQWWGDVVLTVVLLAFVLVITTVAAGQQPEARPLDALGYGWLVVAALPLALRRRWPLPVFVATTALALSYYASGYPGGPAIVVPAVALFTLTVARGLLVAGVTSGAGLVAAYFAHVAAGSGWLPGVGAAGFATGVVAVLGIGTAVRNRGDAVRAAREQEAEHQYRLAEQERLRIAREVHDVVAHSLAMINVQAGVAAHVADRRPEEAVRALREIKEASATALADLRATLAVLRTGQSRAPAPSLRQLDELVEHARAAGLEVRLRGRPGELPAPVDAAAYRILQEALTNVVRHATRAGQVEVRFWRRDGRLEIVVHDDGMGAVEPKVGNGLRGMRERAEALGGELDAGPAERGFRVRAVLPVAEAG</sequence>
<comment type="caution">
    <text evidence="11">The sequence shown here is derived from an EMBL/GenBank/DDBJ whole genome shotgun (WGS) entry which is preliminary data.</text>
</comment>
<dbReference type="Gene3D" id="1.20.5.1930">
    <property type="match status" value="1"/>
</dbReference>
<keyword evidence="9" id="KW-0812">Transmembrane</keyword>
<keyword evidence="8" id="KW-0902">Two-component regulatory system</keyword>
<dbReference type="EMBL" id="PVNH01000005">
    <property type="protein sequence ID" value="PRX47839.1"/>
    <property type="molecule type" value="Genomic_DNA"/>
</dbReference>
<dbReference type="InterPro" id="IPR050482">
    <property type="entry name" value="Sensor_HK_TwoCompSys"/>
</dbReference>
<dbReference type="GO" id="GO:0016020">
    <property type="term" value="C:membrane"/>
    <property type="evidence" value="ECO:0007669"/>
    <property type="project" value="InterPro"/>
</dbReference>
<evidence type="ECO:0000256" key="7">
    <source>
        <dbReference type="ARBA" id="ARBA00022840"/>
    </source>
</evidence>
<dbReference type="PANTHER" id="PTHR24421:SF10">
    <property type="entry name" value="NITRATE_NITRITE SENSOR PROTEIN NARQ"/>
    <property type="match status" value="1"/>
</dbReference>
<keyword evidence="9" id="KW-0472">Membrane</keyword>
<feature type="transmembrane region" description="Helical" evidence="9">
    <location>
        <begin position="130"/>
        <end position="149"/>
    </location>
</feature>
<keyword evidence="7" id="KW-0067">ATP-binding</keyword>
<keyword evidence="3" id="KW-0597">Phosphoprotein</keyword>
<evidence type="ECO:0000256" key="4">
    <source>
        <dbReference type="ARBA" id="ARBA00022679"/>
    </source>
</evidence>
<keyword evidence="9" id="KW-1133">Transmembrane helix</keyword>
<dbReference type="GO" id="GO:0005524">
    <property type="term" value="F:ATP binding"/>
    <property type="evidence" value="ECO:0007669"/>
    <property type="project" value="UniProtKB-KW"/>
</dbReference>
<dbReference type="SMART" id="SM00387">
    <property type="entry name" value="HATPase_c"/>
    <property type="match status" value="1"/>
</dbReference>
<protein>
    <recommendedName>
        <fullName evidence="2">histidine kinase</fullName>
        <ecNumber evidence="2">2.7.13.3</ecNumber>
    </recommendedName>
</protein>
<dbReference type="EC" id="2.7.13.3" evidence="2"/>
<dbReference type="InterPro" id="IPR011712">
    <property type="entry name" value="Sig_transdc_His_kin_sub3_dim/P"/>
</dbReference>
<organism evidence="11 12">
    <name type="scientific">Prauserella shujinwangii</name>
    <dbReference type="NCBI Taxonomy" id="1453103"/>
    <lineage>
        <taxon>Bacteria</taxon>
        <taxon>Bacillati</taxon>
        <taxon>Actinomycetota</taxon>
        <taxon>Actinomycetes</taxon>
        <taxon>Pseudonocardiales</taxon>
        <taxon>Pseudonocardiaceae</taxon>
        <taxon>Prauserella</taxon>
    </lineage>
</organism>
<evidence type="ECO:0000256" key="5">
    <source>
        <dbReference type="ARBA" id="ARBA00022741"/>
    </source>
</evidence>